<dbReference type="Pfam" id="PF00196">
    <property type="entry name" value="GerE"/>
    <property type="match status" value="1"/>
</dbReference>
<dbReference type="SUPFAM" id="SSF46894">
    <property type="entry name" value="C-terminal effector domain of the bipartite response regulators"/>
    <property type="match status" value="1"/>
</dbReference>
<keyword evidence="2 7" id="KW-0597">Phosphoprotein</keyword>
<evidence type="ECO:0000313" key="10">
    <source>
        <dbReference type="EMBL" id="KNY26553.1"/>
    </source>
</evidence>
<dbReference type="GO" id="GO:0000160">
    <property type="term" value="P:phosphorelay signal transduction system"/>
    <property type="evidence" value="ECO:0007669"/>
    <property type="project" value="InterPro"/>
</dbReference>
<keyword evidence="4" id="KW-0238">DNA-binding</keyword>
<protein>
    <recommendedName>
        <fullName evidence="1">Stage 0 sporulation protein A homolog</fullName>
    </recommendedName>
</protein>
<dbReference type="InterPro" id="IPR000792">
    <property type="entry name" value="Tscrpt_reg_LuxR_C"/>
</dbReference>
<dbReference type="InterPro" id="IPR011006">
    <property type="entry name" value="CheY-like_superfamily"/>
</dbReference>
<dbReference type="CDD" id="cd06170">
    <property type="entry name" value="LuxR_C_like"/>
    <property type="match status" value="1"/>
</dbReference>
<dbReference type="CDD" id="cd17535">
    <property type="entry name" value="REC_NarL-like"/>
    <property type="match status" value="1"/>
</dbReference>
<name>A0A0L6JLD1_9FIRM</name>
<dbReference type="PANTHER" id="PTHR43214">
    <property type="entry name" value="TWO-COMPONENT RESPONSE REGULATOR"/>
    <property type="match status" value="1"/>
</dbReference>
<dbReference type="InterPro" id="IPR016032">
    <property type="entry name" value="Sig_transdc_resp-reg_C-effctor"/>
</dbReference>
<gene>
    <name evidence="10" type="ORF">Bccel_1818</name>
</gene>
<dbReference type="Pfam" id="PF00072">
    <property type="entry name" value="Response_reg"/>
    <property type="match status" value="1"/>
</dbReference>
<evidence type="ECO:0000256" key="6">
    <source>
        <dbReference type="ARBA" id="ARBA00024867"/>
    </source>
</evidence>
<dbReference type="Proteomes" id="UP000036923">
    <property type="component" value="Unassembled WGS sequence"/>
</dbReference>
<keyword evidence="3" id="KW-0805">Transcription regulation</keyword>
<dbReference type="PRINTS" id="PR00038">
    <property type="entry name" value="HTHLUXR"/>
</dbReference>
<dbReference type="GO" id="GO:0006355">
    <property type="term" value="P:regulation of DNA-templated transcription"/>
    <property type="evidence" value="ECO:0007669"/>
    <property type="project" value="InterPro"/>
</dbReference>
<sequence>MGILTMIRIVIAEDMHMLRDSLKFMIESNPEMQVIGLAQNGKEILSICEKESPDLIVMDLKMPEMDGFETTKLIKSKYRSIKIMILSTFDDEESVSKAIRYGADGYITKDSGVQELHQAIKSVYLGLRIFQDKVLENFARRNAELPKDDAVQINISEKEKLVIKLIADGKSYKEIGGILYLSEGTIRNMLYNLLGRFNLNDRIQLVAFAAKNRII</sequence>
<keyword evidence="11" id="KW-1185">Reference proteome</keyword>
<feature type="domain" description="HTH luxR-type" evidence="8">
    <location>
        <begin position="148"/>
        <end position="213"/>
    </location>
</feature>
<accession>A0A0L6JLD1</accession>
<dbReference type="EMBL" id="LGTC01000001">
    <property type="protein sequence ID" value="KNY26553.1"/>
    <property type="molecule type" value="Genomic_DNA"/>
</dbReference>
<dbReference type="GO" id="GO:0003677">
    <property type="term" value="F:DNA binding"/>
    <property type="evidence" value="ECO:0007669"/>
    <property type="project" value="UniProtKB-KW"/>
</dbReference>
<evidence type="ECO:0000256" key="4">
    <source>
        <dbReference type="ARBA" id="ARBA00023125"/>
    </source>
</evidence>
<evidence type="ECO:0000256" key="2">
    <source>
        <dbReference type="ARBA" id="ARBA00022553"/>
    </source>
</evidence>
<dbReference type="InterPro" id="IPR058245">
    <property type="entry name" value="NreC/VraR/RcsB-like_REC"/>
</dbReference>
<evidence type="ECO:0000256" key="7">
    <source>
        <dbReference type="PROSITE-ProRule" id="PRU00169"/>
    </source>
</evidence>
<dbReference type="PATRIC" id="fig|398512.5.peg.1892"/>
<dbReference type="eggNOG" id="COG2197">
    <property type="taxonomic scope" value="Bacteria"/>
</dbReference>
<dbReference type="InterPro" id="IPR039420">
    <property type="entry name" value="WalR-like"/>
</dbReference>
<dbReference type="PROSITE" id="PS50110">
    <property type="entry name" value="RESPONSE_REGULATORY"/>
    <property type="match status" value="1"/>
</dbReference>
<comment type="caution">
    <text evidence="10">The sequence shown here is derived from an EMBL/GenBank/DDBJ whole genome shotgun (WGS) entry which is preliminary data.</text>
</comment>
<dbReference type="InterPro" id="IPR001789">
    <property type="entry name" value="Sig_transdc_resp-reg_receiver"/>
</dbReference>
<reference evidence="11" key="1">
    <citation type="submission" date="2015-07" db="EMBL/GenBank/DDBJ databases">
        <title>Near-Complete Genome Sequence of the Cellulolytic Bacterium Bacteroides (Pseudobacteroides) cellulosolvens ATCC 35603.</title>
        <authorList>
            <person name="Dassa B."/>
            <person name="Utturkar S.M."/>
            <person name="Klingeman D.M."/>
            <person name="Hurt R.A."/>
            <person name="Keller M."/>
            <person name="Xu J."/>
            <person name="Reddy Y.H.K."/>
            <person name="Borovok I."/>
            <person name="Grinberg I.R."/>
            <person name="Lamed R."/>
            <person name="Zhivin O."/>
            <person name="Bayer E.A."/>
            <person name="Brown S.D."/>
        </authorList>
    </citation>
    <scope>NUCLEOTIDE SEQUENCE [LARGE SCALE GENOMIC DNA]</scope>
    <source>
        <strain evidence="11">DSM 2933</strain>
    </source>
</reference>
<dbReference type="PANTHER" id="PTHR43214:SF40">
    <property type="entry name" value="TRANSCRIPTIONAL REGULATORY PROTEIN LNRK"/>
    <property type="match status" value="1"/>
</dbReference>
<evidence type="ECO:0000313" key="11">
    <source>
        <dbReference type="Proteomes" id="UP000036923"/>
    </source>
</evidence>
<dbReference type="SUPFAM" id="SSF52172">
    <property type="entry name" value="CheY-like"/>
    <property type="match status" value="1"/>
</dbReference>
<dbReference type="STRING" id="398512.Bccel_1818"/>
<feature type="domain" description="Response regulatory" evidence="9">
    <location>
        <begin position="8"/>
        <end position="124"/>
    </location>
</feature>
<evidence type="ECO:0000256" key="5">
    <source>
        <dbReference type="ARBA" id="ARBA00023163"/>
    </source>
</evidence>
<organism evidence="10 11">
    <name type="scientific">Pseudobacteroides cellulosolvens ATCC 35603 = DSM 2933</name>
    <dbReference type="NCBI Taxonomy" id="398512"/>
    <lineage>
        <taxon>Bacteria</taxon>
        <taxon>Bacillati</taxon>
        <taxon>Bacillota</taxon>
        <taxon>Clostridia</taxon>
        <taxon>Eubacteriales</taxon>
        <taxon>Oscillospiraceae</taxon>
        <taxon>Pseudobacteroides</taxon>
    </lineage>
</organism>
<comment type="function">
    <text evidence="6">May play the central regulatory role in sporulation. It may be an element of the effector pathway responsible for the activation of sporulation genes in response to nutritional stress. Spo0A may act in concert with spo0H (a sigma factor) to control the expression of some genes that are critical to the sporulation process.</text>
</comment>
<dbReference type="PROSITE" id="PS50043">
    <property type="entry name" value="HTH_LUXR_2"/>
    <property type="match status" value="1"/>
</dbReference>
<keyword evidence="5" id="KW-0804">Transcription</keyword>
<dbReference type="AlphaFoldDB" id="A0A0L6JLD1"/>
<dbReference type="SMART" id="SM00448">
    <property type="entry name" value="REC"/>
    <property type="match status" value="1"/>
</dbReference>
<dbReference type="SMART" id="SM00421">
    <property type="entry name" value="HTH_LUXR"/>
    <property type="match status" value="1"/>
</dbReference>
<dbReference type="Gene3D" id="3.40.50.2300">
    <property type="match status" value="1"/>
</dbReference>
<evidence type="ECO:0000256" key="1">
    <source>
        <dbReference type="ARBA" id="ARBA00018672"/>
    </source>
</evidence>
<evidence type="ECO:0000256" key="3">
    <source>
        <dbReference type="ARBA" id="ARBA00023015"/>
    </source>
</evidence>
<evidence type="ECO:0000259" key="8">
    <source>
        <dbReference type="PROSITE" id="PS50043"/>
    </source>
</evidence>
<dbReference type="PROSITE" id="PS00622">
    <property type="entry name" value="HTH_LUXR_1"/>
    <property type="match status" value="1"/>
</dbReference>
<feature type="modified residue" description="4-aspartylphosphate" evidence="7">
    <location>
        <position position="59"/>
    </location>
</feature>
<evidence type="ECO:0000259" key="9">
    <source>
        <dbReference type="PROSITE" id="PS50110"/>
    </source>
</evidence>
<proteinExistence type="predicted"/>